<gene>
    <name evidence="2" type="ORF">SAMN05216282_12812</name>
</gene>
<evidence type="ECO:0000313" key="3">
    <source>
        <dbReference type="Proteomes" id="UP000198701"/>
    </source>
</evidence>
<dbReference type="InterPro" id="IPR002364">
    <property type="entry name" value="Quin_OxRdtase/zeta-crystal_CS"/>
</dbReference>
<dbReference type="SUPFAM" id="SSF51735">
    <property type="entry name" value="NAD(P)-binding Rossmann-fold domains"/>
    <property type="match status" value="1"/>
</dbReference>
<dbReference type="InterPro" id="IPR011032">
    <property type="entry name" value="GroES-like_sf"/>
</dbReference>
<dbReference type="EMBL" id="FNFU01000028">
    <property type="protein sequence ID" value="SDL09565.1"/>
    <property type="molecule type" value="Genomic_DNA"/>
</dbReference>
<dbReference type="PROSITE" id="PS01162">
    <property type="entry name" value="QOR_ZETA_CRYSTAL"/>
    <property type="match status" value="1"/>
</dbReference>
<dbReference type="InterPro" id="IPR050700">
    <property type="entry name" value="YIM1/Zinc_Alcohol_DH_Fams"/>
</dbReference>
<proteinExistence type="predicted"/>
<dbReference type="PANTHER" id="PTHR11695">
    <property type="entry name" value="ALCOHOL DEHYDROGENASE RELATED"/>
    <property type="match status" value="1"/>
</dbReference>
<organism evidence="2 3">
    <name type="scientific">Cryobacterium psychrotolerans</name>
    <dbReference type="NCBI Taxonomy" id="386301"/>
    <lineage>
        <taxon>Bacteria</taxon>
        <taxon>Bacillati</taxon>
        <taxon>Actinomycetota</taxon>
        <taxon>Actinomycetes</taxon>
        <taxon>Micrococcales</taxon>
        <taxon>Microbacteriaceae</taxon>
        <taxon>Cryobacterium</taxon>
    </lineage>
</organism>
<dbReference type="InterPro" id="IPR020843">
    <property type="entry name" value="ER"/>
</dbReference>
<dbReference type="InterPro" id="IPR036291">
    <property type="entry name" value="NAD(P)-bd_dom_sf"/>
</dbReference>
<evidence type="ECO:0000259" key="1">
    <source>
        <dbReference type="SMART" id="SM00829"/>
    </source>
</evidence>
<dbReference type="GO" id="GO:0016491">
    <property type="term" value="F:oxidoreductase activity"/>
    <property type="evidence" value="ECO:0007669"/>
    <property type="project" value="InterPro"/>
</dbReference>
<dbReference type="Gene3D" id="3.40.50.720">
    <property type="entry name" value="NAD(P)-binding Rossmann-like Domain"/>
    <property type="match status" value="1"/>
</dbReference>
<dbReference type="SMART" id="SM00829">
    <property type="entry name" value="PKS_ER"/>
    <property type="match status" value="1"/>
</dbReference>
<dbReference type="GO" id="GO:0008270">
    <property type="term" value="F:zinc ion binding"/>
    <property type="evidence" value="ECO:0007669"/>
    <property type="project" value="InterPro"/>
</dbReference>
<dbReference type="SUPFAM" id="SSF50129">
    <property type="entry name" value="GroES-like"/>
    <property type="match status" value="1"/>
</dbReference>
<sequence length="346" mass="36874">MTETTNPTLVRTERAQATTMKAIVQHAYGSADVLRLEDVDRPAIKDDEVLIRVRAAAVNHADWVMTTGLPLVGRLTFGVRKPKVIVRGADVSGHVEAVGKSVTDFQPGDEVYAQVETGSFAEYARVPAHLLSRKPANLSFEQAAAVPLSANTALQGLRDAGKLKPGQKVLITGASGGVGTFAIQIAKALGAEVTGVCSARNAELVRSLGADHVVDYTREDFTQSGQRYDLIFDLIGNHSLGGCRRALTDTGTLVLSSGTGGRVFGPMGRIIRALLLSPLVGQTMRPFVGTPNKENLELLRGLIEAGAVTPAIDRTYPLSETAEAIRYFAEEHAHGKVVISVKEQGK</sequence>
<dbReference type="Proteomes" id="UP000198701">
    <property type="component" value="Unassembled WGS sequence"/>
</dbReference>
<keyword evidence="3" id="KW-1185">Reference proteome</keyword>
<evidence type="ECO:0000313" key="2">
    <source>
        <dbReference type="EMBL" id="SDL09565.1"/>
    </source>
</evidence>
<dbReference type="InterPro" id="IPR013154">
    <property type="entry name" value="ADH-like_N"/>
</dbReference>
<dbReference type="Pfam" id="PF13602">
    <property type="entry name" value="ADH_zinc_N_2"/>
    <property type="match status" value="1"/>
</dbReference>
<dbReference type="CDD" id="cd08267">
    <property type="entry name" value="MDR1"/>
    <property type="match status" value="1"/>
</dbReference>
<protein>
    <submittedName>
        <fullName evidence="2">NADPH:quinone reductase</fullName>
    </submittedName>
</protein>
<name>A0A1G9H9L9_9MICO</name>
<dbReference type="PANTHER" id="PTHR11695:SF648">
    <property type="entry name" value="ZINC-BINDING OXIDOREDUCTASE"/>
    <property type="match status" value="1"/>
</dbReference>
<dbReference type="AlphaFoldDB" id="A0A1G9H9L9"/>
<reference evidence="2 3" key="1">
    <citation type="submission" date="2016-10" db="EMBL/GenBank/DDBJ databases">
        <authorList>
            <person name="de Groot N.N."/>
        </authorList>
    </citation>
    <scope>NUCLEOTIDE SEQUENCE [LARGE SCALE GENOMIC DNA]</scope>
    <source>
        <strain evidence="2 3">CGMCC 1.5382</strain>
    </source>
</reference>
<dbReference type="STRING" id="386301.SAMN05216282_12812"/>
<feature type="domain" description="Enoyl reductase (ER)" evidence="1">
    <location>
        <begin position="29"/>
        <end position="339"/>
    </location>
</feature>
<dbReference type="Pfam" id="PF08240">
    <property type="entry name" value="ADH_N"/>
    <property type="match status" value="1"/>
</dbReference>
<dbReference type="Gene3D" id="3.90.180.10">
    <property type="entry name" value="Medium-chain alcohol dehydrogenases, catalytic domain"/>
    <property type="match status" value="1"/>
</dbReference>
<accession>A0A1G9H9L9</accession>